<keyword evidence="3" id="KW-1185">Reference proteome</keyword>
<dbReference type="RefSeq" id="WP_045775116.1">
    <property type="nucleotide sequence ID" value="NZ_LAJY01000129.1"/>
</dbReference>
<dbReference type="PANTHER" id="PTHR43591:SF24">
    <property type="entry name" value="2-METHOXY-6-POLYPRENYL-1,4-BENZOQUINOL METHYLASE, MITOCHONDRIAL"/>
    <property type="match status" value="1"/>
</dbReference>
<gene>
    <name evidence="2" type="ORF">VZ95_06390</name>
</gene>
<feature type="domain" description="Methyltransferase type 11" evidence="1">
    <location>
        <begin position="62"/>
        <end position="156"/>
    </location>
</feature>
<reference evidence="2 3" key="1">
    <citation type="submission" date="2015-03" db="EMBL/GenBank/DDBJ databases">
        <title>Draft genome sequence of Elstera litoralis.</title>
        <authorList>
            <person name="Rahalkar M.C."/>
            <person name="Dhakephalkar P.K."/>
            <person name="Pore S.D."/>
            <person name="Arora P."/>
            <person name="Kapse N.G."/>
            <person name="Pandit P.S."/>
        </authorList>
    </citation>
    <scope>NUCLEOTIDE SEQUENCE [LARGE SCALE GENOMIC DNA]</scope>
    <source>
        <strain evidence="2 3">Dia-1</strain>
    </source>
</reference>
<evidence type="ECO:0000259" key="1">
    <source>
        <dbReference type="Pfam" id="PF08241"/>
    </source>
</evidence>
<evidence type="ECO:0000313" key="2">
    <source>
        <dbReference type="EMBL" id="KJV10223.1"/>
    </source>
</evidence>
<dbReference type="SUPFAM" id="SSF53335">
    <property type="entry name" value="S-adenosyl-L-methionine-dependent methyltransferases"/>
    <property type="match status" value="1"/>
</dbReference>
<proteinExistence type="predicted"/>
<dbReference type="CDD" id="cd02440">
    <property type="entry name" value="AdoMet_MTases"/>
    <property type="match status" value="1"/>
</dbReference>
<dbReference type="InterPro" id="IPR029063">
    <property type="entry name" value="SAM-dependent_MTases_sf"/>
</dbReference>
<dbReference type="GO" id="GO:0008757">
    <property type="term" value="F:S-adenosylmethionine-dependent methyltransferase activity"/>
    <property type="evidence" value="ECO:0007669"/>
    <property type="project" value="InterPro"/>
</dbReference>
<dbReference type="OrthoDB" id="7171187at2"/>
<dbReference type="EMBL" id="LAJY01000129">
    <property type="protein sequence ID" value="KJV10223.1"/>
    <property type="molecule type" value="Genomic_DNA"/>
</dbReference>
<dbReference type="Gene3D" id="3.40.50.150">
    <property type="entry name" value="Vaccinia Virus protein VP39"/>
    <property type="match status" value="1"/>
</dbReference>
<protein>
    <recommendedName>
        <fullName evidence="1">Methyltransferase type 11 domain-containing protein</fullName>
    </recommendedName>
</protein>
<dbReference type="InterPro" id="IPR013216">
    <property type="entry name" value="Methyltransf_11"/>
</dbReference>
<dbReference type="PANTHER" id="PTHR43591">
    <property type="entry name" value="METHYLTRANSFERASE"/>
    <property type="match status" value="1"/>
</dbReference>
<accession>A0A0F3IUK5</accession>
<sequence>MSTLLPTGQNHSLKEDIRAYWSKRAETFDLSSGHRIRDGIEAQAWQALFREGLGDLAGKRVLDLACGTGEISRMLLAMGAEVTGVDFAEPMLMRAKAKHQGRAFTGHLSDVETLMLEPDASYDAIVTRHLVWTLTDPAAAFATWFRVLKPGGRLLIVDGNWVRVGRLGRAMKALAQRLSRKDGAHGDGVDLTEHNRLLAGVHYRDGLDAATLIHDLSAYGFETPRQHAVQRLYLWGMRQEPLADWLRLNSAQRFAVSVRKPSTLRT</sequence>
<dbReference type="AlphaFoldDB" id="A0A0F3IUK5"/>
<dbReference type="Proteomes" id="UP000033774">
    <property type="component" value="Unassembled WGS sequence"/>
</dbReference>
<evidence type="ECO:0000313" key="3">
    <source>
        <dbReference type="Proteomes" id="UP000033774"/>
    </source>
</evidence>
<name>A0A0F3IUK5_9PROT</name>
<comment type="caution">
    <text evidence="2">The sequence shown here is derived from an EMBL/GenBank/DDBJ whole genome shotgun (WGS) entry which is preliminary data.</text>
</comment>
<dbReference type="Pfam" id="PF08241">
    <property type="entry name" value="Methyltransf_11"/>
    <property type="match status" value="1"/>
</dbReference>
<organism evidence="2 3">
    <name type="scientific">Elstera litoralis</name>
    <dbReference type="NCBI Taxonomy" id="552518"/>
    <lineage>
        <taxon>Bacteria</taxon>
        <taxon>Pseudomonadati</taxon>
        <taxon>Pseudomonadota</taxon>
        <taxon>Alphaproteobacteria</taxon>
        <taxon>Rhodospirillales</taxon>
        <taxon>Rhodospirillaceae</taxon>
        <taxon>Elstera</taxon>
    </lineage>
</organism>